<feature type="chain" id="PRO_5002147935" evidence="2">
    <location>
        <begin position="26"/>
        <end position="279"/>
    </location>
</feature>
<feature type="domain" description="BON" evidence="3">
    <location>
        <begin position="212"/>
        <end position="279"/>
    </location>
</feature>
<dbReference type="InterPro" id="IPR051686">
    <property type="entry name" value="Lipoprotein_DolP"/>
</dbReference>
<keyword evidence="5" id="KW-1185">Reference proteome</keyword>
<dbReference type="RefSeq" id="WP_040098176.1">
    <property type="nucleotide sequence ID" value="NZ_JWJD01000002.1"/>
</dbReference>
<dbReference type="InterPro" id="IPR014004">
    <property type="entry name" value="Transpt-assoc_nodulatn_dom_bac"/>
</dbReference>
<feature type="region of interest" description="Disordered" evidence="1">
    <location>
        <begin position="171"/>
        <end position="205"/>
    </location>
</feature>
<evidence type="ECO:0000256" key="1">
    <source>
        <dbReference type="SAM" id="MobiDB-lite"/>
    </source>
</evidence>
<dbReference type="PANTHER" id="PTHR34606:SF15">
    <property type="entry name" value="BON DOMAIN-CONTAINING PROTEIN"/>
    <property type="match status" value="1"/>
</dbReference>
<evidence type="ECO:0000256" key="2">
    <source>
        <dbReference type="SAM" id="SignalP"/>
    </source>
</evidence>
<dbReference type="PANTHER" id="PTHR34606">
    <property type="entry name" value="BON DOMAIN-CONTAINING PROTEIN"/>
    <property type="match status" value="1"/>
</dbReference>
<dbReference type="PROSITE" id="PS50914">
    <property type="entry name" value="BON"/>
    <property type="match status" value="3"/>
</dbReference>
<organism evidence="4 5">
    <name type="scientific">Geoalkalibacter ferrihydriticus DSM 17813</name>
    <dbReference type="NCBI Taxonomy" id="1121915"/>
    <lineage>
        <taxon>Bacteria</taxon>
        <taxon>Pseudomonadati</taxon>
        <taxon>Thermodesulfobacteriota</taxon>
        <taxon>Desulfuromonadia</taxon>
        <taxon>Desulfuromonadales</taxon>
        <taxon>Geoalkalibacteraceae</taxon>
        <taxon>Geoalkalibacter</taxon>
    </lineage>
</organism>
<protein>
    <submittedName>
        <fullName evidence="4">Transport-associated protein</fullName>
    </submittedName>
</protein>
<dbReference type="Gene3D" id="3.30.1340.30">
    <property type="match status" value="3"/>
</dbReference>
<dbReference type="InterPro" id="IPR007055">
    <property type="entry name" value="BON_dom"/>
</dbReference>
<feature type="signal peptide" evidence="2">
    <location>
        <begin position="1"/>
        <end position="25"/>
    </location>
</feature>
<gene>
    <name evidence="4" type="ORF">GFER_07945</name>
</gene>
<name>A0A0C2DU64_9BACT</name>
<keyword evidence="2" id="KW-0732">Signal</keyword>
<feature type="domain" description="BON" evidence="3">
    <location>
        <begin position="28"/>
        <end position="96"/>
    </location>
</feature>
<comment type="caution">
    <text evidence="4">The sequence shown here is derived from an EMBL/GenBank/DDBJ whole genome shotgun (WGS) entry which is preliminary data.</text>
</comment>
<dbReference type="Proteomes" id="UP000035068">
    <property type="component" value="Unassembled WGS sequence"/>
</dbReference>
<reference evidence="4 5" key="1">
    <citation type="submission" date="2014-12" db="EMBL/GenBank/DDBJ databases">
        <title>Genomes of Geoalkalibacter ferrihydriticus and Geoalkalibacter subterraneus, two haloalkaliphilic metal-reducing members of the Geobacteraceae.</title>
        <authorList>
            <person name="Badalamenti J.P."/>
            <person name="Torres C.I."/>
            <person name="Krajmalnik-Brown R."/>
            <person name="Bond D.R."/>
        </authorList>
    </citation>
    <scope>NUCLEOTIDE SEQUENCE [LARGE SCALE GENOMIC DNA]</scope>
    <source>
        <strain evidence="4 5">DSM 17813</strain>
    </source>
</reference>
<evidence type="ECO:0000313" key="5">
    <source>
        <dbReference type="Proteomes" id="UP000035068"/>
    </source>
</evidence>
<dbReference type="AlphaFoldDB" id="A0A0C2DU64"/>
<evidence type="ECO:0000259" key="3">
    <source>
        <dbReference type="PROSITE" id="PS50914"/>
    </source>
</evidence>
<accession>A0A0C2DU64</accession>
<sequence>MKTFQYLALIMASAAVLVFSSPVQASDLDNRIEKSAKESHVFKTFLKDADIEVKSRDGVVTLTGTVTEESHKALATETVANISGVKSVDNKLELKGERPAEMSDTWIMMKVKSTLLYHRSVSGLKTEVDVQDGIVTLQGEADNQAQIDLTTEYARDIEGVKKVINKMTVARDAKKEDDRKADKTAAKDARKDDKQSDKTAAKDARTVGDKIDDASITAMVKATLATHRSTSALRTKVETKDGVVTLSGKANNAAELYLATKLAQDVNGVQEVNNQMTVD</sequence>
<dbReference type="SMART" id="SM00749">
    <property type="entry name" value="BON"/>
    <property type="match status" value="3"/>
</dbReference>
<proteinExistence type="predicted"/>
<evidence type="ECO:0000313" key="4">
    <source>
        <dbReference type="EMBL" id="KIH76989.1"/>
    </source>
</evidence>
<feature type="domain" description="BON" evidence="3">
    <location>
        <begin position="103"/>
        <end position="171"/>
    </location>
</feature>
<dbReference type="EMBL" id="JWJD01000002">
    <property type="protein sequence ID" value="KIH76989.1"/>
    <property type="molecule type" value="Genomic_DNA"/>
</dbReference>
<dbReference type="Pfam" id="PF04972">
    <property type="entry name" value="BON"/>
    <property type="match status" value="3"/>
</dbReference>